<dbReference type="EMBL" id="BMQN01000009">
    <property type="protein sequence ID" value="GGS01186.1"/>
    <property type="molecule type" value="Genomic_DNA"/>
</dbReference>
<evidence type="ECO:0000256" key="6">
    <source>
        <dbReference type="ARBA" id="ARBA00023136"/>
    </source>
</evidence>
<evidence type="ECO:0000256" key="2">
    <source>
        <dbReference type="ARBA" id="ARBA00022448"/>
    </source>
</evidence>
<comment type="subcellular location">
    <subcellularLocation>
        <location evidence="7">Cell membrane</location>
        <topology evidence="7">Multi-pass membrane protein</topology>
    </subcellularLocation>
    <subcellularLocation>
        <location evidence="1">Endomembrane system</location>
        <topology evidence="1">Multi-pass membrane protein</topology>
    </subcellularLocation>
</comment>
<comment type="caution">
    <text evidence="8">The sequence shown here is derived from an EMBL/GenBank/DDBJ whole genome shotgun (WGS) entry which is preliminary data.</text>
</comment>
<keyword evidence="2 7" id="KW-0813">Transport</keyword>
<keyword evidence="9" id="KW-1185">Reference proteome</keyword>
<reference evidence="9" key="1">
    <citation type="journal article" date="2019" name="Int. J. Syst. Evol. Microbiol.">
        <title>The Global Catalogue of Microorganisms (GCM) 10K type strain sequencing project: providing services to taxonomists for standard genome sequencing and annotation.</title>
        <authorList>
            <consortium name="The Broad Institute Genomics Platform"/>
            <consortium name="The Broad Institute Genome Sequencing Center for Infectious Disease"/>
            <person name="Wu L."/>
            <person name="Ma J."/>
        </authorList>
    </citation>
    <scope>NUCLEOTIDE SEQUENCE [LARGE SCALE GENOMIC DNA]</scope>
    <source>
        <strain evidence="9">JCM 31405</strain>
    </source>
</reference>
<feature type="transmembrane region" description="Helical" evidence="7">
    <location>
        <begin position="67"/>
        <end position="88"/>
    </location>
</feature>
<evidence type="ECO:0000313" key="9">
    <source>
        <dbReference type="Proteomes" id="UP000644548"/>
    </source>
</evidence>
<evidence type="ECO:0000256" key="1">
    <source>
        <dbReference type="ARBA" id="ARBA00004127"/>
    </source>
</evidence>
<evidence type="ECO:0000256" key="4">
    <source>
        <dbReference type="ARBA" id="ARBA00022692"/>
    </source>
</evidence>
<keyword evidence="3" id="KW-0533">Nickel</keyword>
<protein>
    <recommendedName>
        <fullName evidence="7">Nickel/cobalt efflux system</fullName>
    </recommendedName>
</protein>
<comment type="similarity">
    <text evidence="7">Belongs to the NiCoT transporter (TC 2.A.52) family.</text>
</comment>
<evidence type="ECO:0000256" key="5">
    <source>
        <dbReference type="ARBA" id="ARBA00022989"/>
    </source>
</evidence>
<feature type="transmembrane region" description="Helical" evidence="7">
    <location>
        <begin position="147"/>
        <end position="167"/>
    </location>
</feature>
<keyword evidence="4 7" id="KW-0812">Transmembrane</keyword>
<keyword evidence="5 7" id="KW-1133">Transmembrane helix</keyword>
<gene>
    <name evidence="8" type="ORF">GCM10008960_29820</name>
</gene>
<evidence type="ECO:0000313" key="8">
    <source>
        <dbReference type="EMBL" id="GGS01186.1"/>
    </source>
</evidence>
<proteinExistence type="inferred from homology"/>
<feature type="transmembrane region" description="Helical" evidence="7">
    <location>
        <begin position="109"/>
        <end position="127"/>
    </location>
</feature>
<dbReference type="Proteomes" id="UP000644548">
    <property type="component" value="Unassembled WGS sequence"/>
</dbReference>
<evidence type="ECO:0000256" key="7">
    <source>
        <dbReference type="RuleBase" id="RU362101"/>
    </source>
</evidence>
<feature type="transmembrane region" description="Helical" evidence="7">
    <location>
        <begin position="6"/>
        <end position="22"/>
    </location>
</feature>
<dbReference type="RefSeq" id="WP_189073968.1">
    <property type="nucleotide sequence ID" value="NZ_BMQN01000009.1"/>
</dbReference>
<dbReference type="InterPro" id="IPR011541">
    <property type="entry name" value="Ni/Co_transpt_high_affinity"/>
</dbReference>
<name>A0ABQ2S683_9DEIO</name>
<feature type="transmembrane region" description="Helical" evidence="7">
    <location>
        <begin position="43"/>
        <end position="61"/>
    </location>
</feature>
<accession>A0ABQ2S683</accession>
<organism evidence="8 9">
    <name type="scientific">Deinococcus sedimenti</name>
    <dbReference type="NCBI Taxonomy" id="1867090"/>
    <lineage>
        <taxon>Bacteria</taxon>
        <taxon>Thermotogati</taxon>
        <taxon>Deinococcota</taxon>
        <taxon>Deinococci</taxon>
        <taxon>Deinococcales</taxon>
        <taxon>Deinococcaceae</taxon>
        <taxon>Deinococcus</taxon>
    </lineage>
</organism>
<keyword evidence="6 7" id="KW-0472">Membrane</keyword>
<feature type="transmembrane region" description="Helical" evidence="7">
    <location>
        <begin position="188"/>
        <end position="207"/>
    </location>
</feature>
<evidence type="ECO:0000256" key="3">
    <source>
        <dbReference type="ARBA" id="ARBA00022596"/>
    </source>
</evidence>
<sequence>MSGEGLWATVALVFALGARHGMDADHLAAIDGFSRLRPSRWTGVLFGLGHGLVVTALALLVDRLGEGFGLGWLSPYLFLGVAALNAWRLRPGTSRDSAAEQGAAGHRHGTPRALLASPFLMGLLLAVGMETSSQLSALALGGRVDPLLLGLVFTLGMVLTDGLDGLLASAVQRGGAARPGRARVASQVMGWVVVFLSLAFALAGFADVDLGEVAGPLGAATFAGLLTLRVWSRMGTPLGRA</sequence>
<dbReference type="Pfam" id="PF03824">
    <property type="entry name" value="NicO"/>
    <property type="match status" value="1"/>
</dbReference>
<feature type="transmembrane region" description="Helical" evidence="7">
    <location>
        <begin position="213"/>
        <end position="231"/>
    </location>
</feature>